<dbReference type="Gene3D" id="3.90.180.10">
    <property type="entry name" value="Medium-chain alcohol dehydrogenases, catalytic domain"/>
    <property type="match status" value="1"/>
</dbReference>
<dbReference type="PANTHER" id="PTHR43205:SF7">
    <property type="entry name" value="PROSTAGLANDIN REDUCTASE 1"/>
    <property type="match status" value="1"/>
</dbReference>
<dbReference type="Proteomes" id="UP001385892">
    <property type="component" value="Unassembled WGS sequence"/>
</dbReference>
<organism evidence="1 2">
    <name type="scientific">Variovorax rhizosphaerae</name>
    <dbReference type="NCBI Taxonomy" id="1836200"/>
    <lineage>
        <taxon>Bacteria</taxon>
        <taxon>Pseudomonadati</taxon>
        <taxon>Pseudomonadota</taxon>
        <taxon>Betaproteobacteria</taxon>
        <taxon>Burkholderiales</taxon>
        <taxon>Comamonadaceae</taxon>
        <taxon>Variovorax</taxon>
    </lineage>
</organism>
<dbReference type="InterPro" id="IPR036291">
    <property type="entry name" value="NAD(P)-bd_dom_sf"/>
</dbReference>
<reference evidence="1 2" key="1">
    <citation type="submission" date="2024-03" db="EMBL/GenBank/DDBJ databases">
        <title>Novel species of the genus Variovorax.</title>
        <authorList>
            <person name="Liu Q."/>
            <person name="Xin Y.-H."/>
        </authorList>
    </citation>
    <scope>NUCLEOTIDE SEQUENCE [LARGE SCALE GENOMIC DNA]</scope>
    <source>
        <strain evidence="1 2">KACC 18900</strain>
    </source>
</reference>
<dbReference type="RefSeq" id="WP_340346803.1">
    <property type="nucleotide sequence ID" value="NZ_JBBKZT010000020.1"/>
</dbReference>
<dbReference type="PANTHER" id="PTHR43205">
    <property type="entry name" value="PROSTAGLANDIN REDUCTASE"/>
    <property type="match status" value="1"/>
</dbReference>
<evidence type="ECO:0000313" key="1">
    <source>
        <dbReference type="EMBL" id="MEJ8851249.1"/>
    </source>
</evidence>
<accession>A0ABU8WV40</accession>
<dbReference type="Gene3D" id="3.40.50.720">
    <property type="entry name" value="NAD(P)-binding Rossmann-like Domain"/>
    <property type="match status" value="1"/>
</dbReference>
<proteinExistence type="predicted"/>
<dbReference type="EMBL" id="JBBKZT010000020">
    <property type="protein sequence ID" value="MEJ8851249.1"/>
    <property type="molecule type" value="Genomic_DNA"/>
</dbReference>
<protein>
    <recommendedName>
        <fullName evidence="3">Zinc-binding dehydrogenase</fullName>
    </recommendedName>
</protein>
<evidence type="ECO:0000313" key="2">
    <source>
        <dbReference type="Proteomes" id="UP001385892"/>
    </source>
</evidence>
<sequence>MDVYYDNTARAISDAVMSHLKVGARIIVCGTASVASWDPPRVCPRVERQMLVNRARMQGFVIFDHPEHFDSARMDLIRWIQQGRIQYLEEVLEGIEQAPDAIAGLYRGENLGKRLIHLGEMT</sequence>
<dbReference type="InterPro" id="IPR045010">
    <property type="entry name" value="MDR_fam"/>
</dbReference>
<keyword evidence="2" id="KW-1185">Reference proteome</keyword>
<dbReference type="SUPFAM" id="SSF51735">
    <property type="entry name" value="NAD(P)-binding Rossmann-fold domains"/>
    <property type="match status" value="1"/>
</dbReference>
<gene>
    <name evidence="1" type="ORF">WKW82_31750</name>
</gene>
<evidence type="ECO:0008006" key="3">
    <source>
        <dbReference type="Google" id="ProtNLM"/>
    </source>
</evidence>
<comment type="caution">
    <text evidence="1">The sequence shown here is derived from an EMBL/GenBank/DDBJ whole genome shotgun (WGS) entry which is preliminary data.</text>
</comment>
<name>A0ABU8WV40_9BURK</name>